<keyword evidence="6 7" id="KW-0472">Membrane</keyword>
<dbReference type="PROSITE" id="PS50850">
    <property type="entry name" value="MFS"/>
    <property type="match status" value="1"/>
</dbReference>
<keyword evidence="5 7" id="KW-1133">Transmembrane helix</keyword>
<organism evidence="9 10">
    <name type="scientific">Pseudonocardia thermophila</name>
    <dbReference type="NCBI Taxonomy" id="1848"/>
    <lineage>
        <taxon>Bacteria</taxon>
        <taxon>Bacillati</taxon>
        <taxon>Actinomycetota</taxon>
        <taxon>Actinomycetes</taxon>
        <taxon>Pseudonocardiales</taxon>
        <taxon>Pseudonocardiaceae</taxon>
        <taxon>Pseudonocardia</taxon>
    </lineage>
</organism>
<proteinExistence type="predicted"/>
<dbReference type="PANTHER" id="PTHR23517:SF13">
    <property type="entry name" value="MAJOR FACILITATOR SUPERFAMILY MFS_1"/>
    <property type="match status" value="1"/>
</dbReference>
<dbReference type="GO" id="GO:0005886">
    <property type="term" value="C:plasma membrane"/>
    <property type="evidence" value="ECO:0007669"/>
    <property type="project" value="UniProtKB-SubCell"/>
</dbReference>
<dbReference type="InterPro" id="IPR050171">
    <property type="entry name" value="MFS_Transporters"/>
</dbReference>
<dbReference type="Proteomes" id="UP000184363">
    <property type="component" value="Unassembled WGS sequence"/>
</dbReference>
<dbReference type="RefSeq" id="WP_073455634.1">
    <property type="nucleotide sequence ID" value="NZ_CALGVN010000033.1"/>
</dbReference>
<dbReference type="PANTHER" id="PTHR23517">
    <property type="entry name" value="RESISTANCE PROTEIN MDTM, PUTATIVE-RELATED-RELATED"/>
    <property type="match status" value="1"/>
</dbReference>
<evidence type="ECO:0000256" key="1">
    <source>
        <dbReference type="ARBA" id="ARBA00004651"/>
    </source>
</evidence>
<feature type="transmembrane region" description="Helical" evidence="7">
    <location>
        <begin position="182"/>
        <end position="205"/>
    </location>
</feature>
<comment type="subcellular location">
    <subcellularLocation>
        <location evidence="1">Cell membrane</location>
        <topology evidence="1">Multi-pass membrane protein</topology>
    </subcellularLocation>
</comment>
<feature type="transmembrane region" description="Helical" evidence="7">
    <location>
        <begin position="262"/>
        <end position="281"/>
    </location>
</feature>
<dbReference type="AlphaFoldDB" id="A0A1M6Q402"/>
<dbReference type="GO" id="GO:0022857">
    <property type="term" value="F:transmembrane transporter activity"/>
    <property type="evidence" value="ECO:0007669"/>
    <property type="project" value="InterPro"/>
</dbReference>
<evidence type="ECO:0000256" key="5">
    <source>
        <dbReference type="ARBA" id="ARBA00022989"/>
    </source>
</evidence>
<keyword evidence="4 7" id="KW-0812">Transmembrane</keyword>
<feature type="transmembrane region" description="Helical" evidence="7">
    <location>
        <begin position="317"/>
        <end position="340"/>
    </location>
</feature>
<dbReference type="InterPro" id="IPR011701">
    <property type="entry name" value="MFS"/>
</dbReference>
<protein>
    <submittedName>
        <fullName evidence="9">Predicted arabinose efflux permease, MFS family</fullName>
    </submittedName>
</protein>
<dbReference type="InterPro" id="IPR036259">
    <property type="entry name" value="MFS_trans_sf"/>
</dbReference>
<accession>A0A1M6Q402</accession>
<keyword evidence="3" id="KW-1003">Cell membrane</keyword>
<dbReference type="Gene3D" id="1.20.1250.20">
    <property type="entry name" value="MFS general substrate transporter like domains"/>
    <property type="match status" value="1"/>
</dbReference>
<evidence type="ECO:0000259" key="8">
    <source>
        <dbReference type="PROSITE" id="PS50850"/>
    </source>
</evidence>
<feature type="transmembrane region" description="Helical" evidence="7">
    <location>
        <begin position="88"/>
        <end position="107"/>
    </location>
</feature>
<sequence>MTTSASTVPDEAVGGSRSHDRGFWIVAFTFAVTMAFSAVPAPLYVLYQAEQGFGPFTTTIIFAVYAVGVLASLFLAGHVSDWVGRRRILVPAVLVNILAGLIFLEWTSVPALLVARFVSGVSVGMLTATATAHLAELHMAARPGSGRTRVDVVATAANLGGIGVGALVAGVLAQYVTAPLHVPYLVFQVLLVIAALGLTLVPETVEPWRMEYRPQKVTVPREGRGRYFAASAAVLVYFAVFGLFTSLSPAFLAGVLHQDSHALAGGATFVVFAGAALAQILLSRSPARHQASFGLTALVLGLVLVTVAVQLPDLPLFLIGGVIAGSGAGAGFKTAMGIVLSVSRPQARGEALAGLFLAAYVGLSVPVLGLGLAVQLVPVQAALIGFTAVLLVILAVIGRRLVTAAR</sequence>
<evidence type="ECO:0000313" key="10">
    <source>
        <dbReference type="Proteomes" id="UP000184363"/>
    </source>
</evidence>
<dbReference type="STRING" id="1848.SAMN05443637_10377"/>
<feature type="transmembrane region" description="Helical" evidence="7">
    <location>
        <begin position="156"/>
        <end position="176"/>
    </location>
</feature>
<dbReference type="SUPFAM" id="SSF103473">
    <property type="entry name" value="MFS general substrate transporter"/>
    <property type="match status" value="1"/>
</dbReference>
<feature type="transmembrane region" description="Helical" evidence="7">
    <location>
        <begin position="379"/>
        <end position="397"/>
    </location>
</feature>
<keyword evidence="2" id="KW-0813">Transport</keyword>
<gene>
    <name evidence="9" type="ORF">SAMN05443637_10377</name>
</gene>
<evidence type="ECO:0000256" key="4">
    <source>
        <dbReference type="ARBA" id="ARBA00022692"/>
    </source>
</evidence>
<evidence type="ECO:0000256" key="6">
    <source>
        <dbReference type="ARBA" id="ARBA00023136"/>
    </source>
</evidence>
<dbReference type="InterPro" id="IPR020846">
    <property type="entry name" value="MFS_dom"/>
</dbReference>
<evidence type="ECO:0000256" key="7">
    <source>
        <dbReference type="SAM" id="Phobius"/>
    </source>
</evidence>
<dbReference type="EMBL" id="FRAP01000003">
    <property type="protein sequence ID" value="SHK14900.1"/>
    <property type="molecule type" value="Genomic_DNA"/>
</dbReference>
<dbReference type="Pfam" id="PF07690">
    <property type="entry name" value="MFS_1"/>
    <property type="match status" value="1"/>
</dbReference>
<feature type="transmembrane region" description="Helical" evidence="7">
    <location>
        <begin position="226"/>
        <end position="256"/>
    </location>
</feature>
<reference evidence="9 10" key="1">
    <citation type="submission" date="2016-11" db="EMBL/GenBank/DDBJ databases">
        <authorList>
            <person name="Jaros S."/>
            <person name="Januszkiewicz K."/>
            <person name="Wedrychowicz H."/>
        </authorList>
    </citation>
    <scope>NUCLEOTIDE SEQUENCE [LARGE SCALE GENOMIC DNA]</scope>
    <source>
        <strain evidence="9 10">DSM 43832</strain>
    </source>
</reference>
<evidence type="ECO:0000256" key="2">
    <source>
        <dbReference type="ARBA" id="ARBA00022448"/>
    </source>
</evidence>
<evidence type="ECO:0000313" key="9">
    <source>
        <dbReference type="EMBL" id="SHK14900.1"/>
    </source>
</evidence>
<feature type="transmembrane region" description="Helical" evidence="7">
    <location>
        <begin position="293"/>
        <end position="311"/>
    </location>
</feature>
<keyword evidence="10" id="KW-1185">Reference proteome</keyword>
<feature type="transmembrane region" description="Helical" evidence="7">
    <location>
        <begin position="23"/>
        <end position="47"/>
    </location>
</feature>
<feature type="domain" description="Major facilitator superfamily (MFS) profile" evidence="8">
    <location>
        <begin position="21"/>
        <end position="406"/>
    </location>
</feature>
<evidence type="ECO:0000256" key="3">
    <source>
        <dbReference type="ARBA" id="ARBA00022475"/>
    </source>
</evidence>
<feature type="transmembrane region" description="Helical" evidence="7">
    <location>
        <begin position="352"/>
        <end position="373"/>
    </location>
</feature>
<name>A0A1M6Q402_PSETH</name>
<feature type="transmembrane region" description="Helical" evidence="7">
    <location>
        <begin position="53"/>
        <end position="76"/>
    </location>
</feature>
<feature type="transmembrane region" description="Helical" evidence="7">
    <location>
        <begin position="113"/>
        <end position="135"/>
    </location>
</feature>